<dbReference type="OrthoDB" id="1461560at2759"/>
<dbReference type="InterPro" id="IPR025558">
    <property type="entry name" value="DUF4283"/>
</dbReference>
<dbReference type="Proteomes" id="UP001153076">
    <property type="component" value="Unassembled WGS sequence"/>
</dbReference>
<dbReference type="PANTHER" id="PTHR33233">
    <property type="entry name" value="ENDONUCLEASE/EXONUCLEASE/PHOSPHATASE"/>
    <property type="match status" value="1"/>
</dbReference>
<dbReference type="EMBL" id="JAKOGI010002322">
    <property type="protein sequence ID" value="KAJ8422255.1"/>
    <property type="molecule type" value="Genomic_DNA"/>
</dbReference>
<feature type="compositionally biased region" description="Polar residues" evidence="1">
    <location>
        <begin position="220"/>
        <end position="229"/>
    </location>
</feature>
<dbReference type="InterPro" id="IPR036691">
    <property type="entry name" value="Endo/exonu/phosph_ase_sf"/>
</dbReference>
<dbReference type="Pfam" id="PF14111">
    <property type="entry name" value="DUF4283"/>
    <property type="match status" value="1"/>
</dbReference>
<evidence type="ECO:0000259" key="2">
    <source>
        <dbReference type="Pfam" id="PF14111"/>
    </source>
</evidence>
<proteinExistence type="predicted"/>
<dbReference type="PANTHER" id="PTHR33233:SF17">
    <property type="entry name" value="DUF4283 DOMAIN-CONTAINING PROTEIN"/>
    <property type="match status" value="1"/>
</dbReference>
<protein>
    <recommendedName>
        <fullName evidence="2">DUF4283 domain-containing protein</fullName>
    </recommendedName>
</protein>
<name>A0A9Q1JL13_9CARY</name>
<dbReference type="AlphaFoldDB" id="A0A9Q1JL13"/>
<dbReference type="Gene3D" id="3.60.10.10">
    <property type="entry name" value="Endonuclease/exonuclease/phosphatase"/>
    <property type="match status" value="1"/>
</dbReference>
<comment type="caution">
    <text evidence="3">The sequence shown here is derived from an EMBL/GenBank/DDBJ whole genome shotgun (WGS) entry which is preliminary data.</text>
</comment>
<feature type="domain" description="DUF4283" evidence="2">
    <location>
        <begin position="73"/>
        <end position="145"/>
    </location>
</feature>
<feature type="region of interest" description="Disordered" evidence="1">
    <location>
        <begin position="215"/>
        <end position="250"/>
    </location>
</feature>
<evidence type="ECO:0000313" key="4">
    <source>
        <dbReference type="Proteomes" id="UP001153076"/>
    </source>
</evidence>
<keyword evidence="4" id="KW-1185">Reference proteome</keyword>
<sequence>MGTPIVEARVSEINENNLHSHKVTIEQHTIKSSYTSIVNPEEGLVLKFIEAPVINGTKCAKIEQQDVTSEIDYWSQAVLCCVLGANPPLGVIEGYVRRIWSQFVIDKVIAARKGLYLVRFKAMVDKDEVLKKGISYFDRKPFIVQFPELDVKYWGADSLSKIGSAIGIPLKIDKQTIDKTFLSYARLLIDIPLEGPFLEYVDYITDKGRRVVNQEKEKGQNQQHTITKFETQRRTARRSPPNMRGNDEPTTNSFQALLKTEIIDMISTQKHFYITFVYGYNNQDHYSRISRKLANKQQMHGDFNAAQYLQDRLGGDELQESEVREYAECIDHYELTEMGSFGAYYSCSNKRRNGKKLWSRIDRAFINLEWVHLFDFTQVDYLAEGISDYAPLKIAFLNSPKSKQSFKYCDMWSKGSQFHTIVERALQKLPEGSKMYQLVQDPSNRQLQEREREDREKYIDILDSSTKLMRQQTKLDWINDGDHYTKFIYSINDGNGTRVDGLLAVAKVMTEYYQKLLETNRTPILQKIIEEGPCLNMEQQLSLCSLITNEVLYTKYEILWTRWLLKWLFQNNLQMRDSHKGLLSIKREGVTSGHWVLRRIASPKVLRDPHNSKQANQNQNLVNEKPVLYRESYSYSISANGDIYILGMNPHISPGSDNTEVCLPKANERMGLKNLDVWNKAWIIKLVWEVAKKKDGLWIKWVHRKYLINKD</sequence>
<organism evidence="3 4">
    <name type="scientific">Carnegiea gigantea</name>
    <dbReference type="NCBI Taxonomy" id="171969"/>
    <lineage>
        <taxon>Eukaryota</taxon>
        <taxon>Viridiplantae</taxon>
        <taxon>Streptophyta</taxon>
        <taxon>Embryophyta</taxon>
        <taxon>Tracheophyta</taxon>
        <taxon>Spermatophyta</taxon>
        <taxon>Magnoliopsida</taxon>
        <taxon>eudicotyledons</taxon>
        <taxon>Gunneridae</taxon>
        <taxon>Pentapetalae</taxon>
        <taxon>Caryophyllales</taxon>
        <taxon>Cactineae</taxon>
        <taxon>Cactaceae</taxon>
        <taxon>Cactoideae</taxon>
        <taxon>Echinocereeae</taxon>
        <taxon>Carnegiea</taxon>
    </lineage>
</organism>
<accession>A0A9Q1JL13</accession>
<evidence type="ECO:0000256" key="1">
    <source>
        <dbReference type="SAM" id="MobiDB-lite"/>
    </source>
</evidence>
<dbReference type="SUPFAM" id="SSF56219">
    <property type="entry name" value="DNase I-like"/>
    <property type="match status" value="1"/>
</dbReference>
<gene>
    <name evidence="3" type="ORF">Cgig2_025875</name>
</gene>
<reference evidence="3" key="1">
    <citation type="submission" date="2022-04" db="EMBL/GenBank/DDBJ databases">
        <title>Carnegiea gigantea Genome sequencing and assembly v2.</title>
        <authorList>
            <person name="Copetti D."/>
            <person name="Sanderson M.J."/>
            <person name="Burquez A."/>
            <person name="Wojciechowski M.F."/>
        </authorList>
    </citation>
    <scope>NUCLEOTIDE SEQUENCE</scope>
    <source>
        <strain evidence="3">SGP5-SGP5p</strain>
        <tissue evidence="3">Aerial part</tissue>
    </source>
</reference>
<evidence type="ECO:0000313" key="3">
    <source>
        <dbReference type="EMBL" id="KAJ8422255.1"/>
    </source>
</evidence>